<dbReference type="Proteomes" id="UP000291613">
    <property type="component" value="Unassembled WGS sequence"/>
</dbReference>
<dbReference type="Gene3D" id="3.20.20.80">
    <property type="entry name" value="Glycosidases"/>
    <property type="match status" value="1"/>
</dbReference>
<reference evidence="1 2" key="1">
    <citation type="submission" date="2019-02" db="EMBL/GenBank/DDBJ databases">
        <title>Hansschlegelia quercus sp. nov., a novel methylotrophic bacterium from buds of oak (Quercus robur L.).</title>
        <authorList>
            <person name="Agafonova N.V."/>
            <person name="Kaparullina E.N."/>
            <person name="Grouzdev D.S."/>
            <person name="Doronina N.V."/>
        </authorList>
    </citation>
    <scope>NUCLEOTIDE SEQUENCE [LARGE SCALE GENOMIC DNA]</scope>
    <source>
        <strain evidence="1 2">Dub</strain>
    </source>
</reference>
<gene>
    <name evidence="1" type="ORF">EYR15_01755</name>
</gene>
<organism evidence="1 2">
    <name type="scientific">Hansschlegelia quercus</name>
    <dbReference type="NCBI Taxonomy" id="2528245"/>
    <lineage>
        <taxon>Bacteria</taxon>
        <taxon>Pseudomonadati</taxon>
        <taxon>Pseudomonadota</taxon>
        <taxon>Alphaproteobacteria</taxon>
        <taxon>Hyphomicrobiales</taxon>
        <taxon>Methylopilaceae</taxon>
        <taxon>Hansschlegelia</taxon>
    </lineage>
</organism>
<dbReference type="AlphaFoldDB" id="A0A4Q9GSY4"/>
<dbReference type="InterPro" id="IPR017853">
    <property type="entry name" value="GH"/>
</dbReference>
<proteinExistence type="predicted"/>
<evidence type="ECO:0000313" key="2">
    <source>
        <dbReference type="Proteomes" id="UP000291613"/>
    </source>
</evidence>
<dbReference type="EMBL" id="SIUB01000001">
    <property type="protein sequence ID" value="TBN55330.1"/>
    <property type="molecule type" value="Genomic_DNA"/>
</dbReference>
<dbReference type="SUPFAM" id="SSF51445">
    <property type="entry name" value="(Trans)glycosidases"/>
    <property type="match status" value="1"/>
</dbReference>
<protein>
    <submittedName>
        <fullName evidence="1">Beta-glucosidase</fullName>
    </submittedName>
</protein>
<accession>A0A4Q9GSY4</accession>
<name>A0A4Q9GSY4_9HYPH</name>
<sequence length="376" mass="41743">MAGFECASQRRADKKRLDLIASTGHGQHVAADYSAVAGQGLRAARDGMRWHLIERMPGHYDWSSVEPMARAAARSGVQVIWDLCHYGYPDGLDIWSPAFPERFARFAKAAAAFVREQSDDVSYFCPVNEISYWAWAGGDMGRFNPSARRRSGELKRQLARAAIAGTHAVREADPRARFICAEPAIHVAPPSSRPKDVAAAEAYRLSQFEAHDMLVGRLMPELGGSPDVLDIVGLNYYPDNQWVLGAGAIPMGHHDYRPFREILTETAERYGRPVIVSEFGAEHTARPAWLNYVAGEVDAARKAGVPVEGMCLYPVLDYHGWDNDRVCDVGLFGFAGPDGRRPVYEPLAAELARQRPRFETAPDADDHRVVQLRREA</sequence>
<evidence type="ECO:0000313" key="1">
    <source>
        <dbReference type="EMBL" id="TBN55330.1"/>
    </source>
</evidence>
<keyword evidence="2" id="KW-1185">Reference proteome</keyword>
<dbReference type="OrthoDB" id="9803892at2"/>
<comment type="caution">
    <text evidence="1">The sequence shown here is derived from an EMBL/GenBank/DDBJ whole genome shotgun (WGS) entry which is preliminary data.</text>
</comment>